<feature type="repeat" description="TPR" evidence="8">
    <location>
        <begin position="230"/>
        <end position="263"/>
    </location>
</feature>
<dbReference type="InterPro" id="IPR011990">
    <property type="entry name" value="TPR-like_helical_dom_sf"/>
</dbReference>
<dbReference type="InterPro" id="IPR013105">
    <property type="entry name" value="TPR_2"/>
</dbReference>
<feature type="region of interest" description="Disordered" evidence="9">
    <location>
        <begin position="1"/>
        <end position="27"/>
    </location>
</feature>
<dbReference type="OrthoDB" id="17413at2759"/>
<dbReference type="EC" id="2.4.1.255" evidence="3"/>
<dbReference type="InParanoid" id="A0A2P6NCK7"/>
<dbReference type="InterPro" id="IPR029489">
    <property type="entry name" value="OGT/SEC/SPY_C"/>
</dbReference>
<dbReference type="InterPro" id="IPR051939">
    <property type="entry name" value="Glycosyltr_41/O-GlcNAc_trsf"/>
</dbReference>
<dbReference type="EMBL" id="MDYQ01000121">
    <property type="protein sequence ID" value="PRP81687.1"/>
    <property type="molecule type" value="Genomic_DNA"/>
</dbReference>
<dbReference type="PANTHER" id="PTHR44835:SF1">
    <property type="entry name" value="PROTEIN O-GLCNAC TRANSFERASE"/>
    <property type="match status" value="1"/>
</dbReference>
<dbReference type="SMART" id="SM00028">
    <property type="entry name" value="TPR"/>
    <property type="match status" value="11"/>
</dbReference>
<dbReference type="Gene3D" id="3.40.50.2000">
    <property type="entry name" value="Glycogen Phosphorylase B"/>
    <property type="match status" value="1"/>
</dbReference>
<dbReference type="Gene3D" id="3.40.50.11380">
    <property type="match status" value="1"/>
</dbReference>
<dbReference type="Pfam" id="PF00515">
    <property type="entry name" value="TPR_1"/>
    <property type="match status" value="3"/>
</dbReference>
<dbReference type="SUPFAM" id="SSF48452">
    <property type="entry name" value="TPR-like"/>
    <property type="match status" value="2"/>
</dbReference>
<evidence type="ECO:0000259" key="10">
    <source>
        <dbReference type="Pfam" id="PF13844"/>
    </source>
</evidence>
<feature type="domain" description="O-GlcNAc transferase C-terminal" evidence="10">
    <location>
        <begin position="639"/>
        <end position="819"/>
    </location>
</feature>
<dbReference type="AlphaFoldDB" id="A0A2P6NCK7"/>
<feature type="compositionally biased region" description="Basic and acidic residues" evidence="9">
    <location>
        <begin position="1"/>
        <end position="14"/>
    </location>
</feature>
<name>A0A2P6NCK7_9EUKA</name>
<keyword evidence="7 8" id="KW-0802">TPR repeat</keyword>
<dbReference type="UniPathway" id="UPA00378"/>
<dbReference type="Pfam" id="PF13844">
    <property type="entry name" value="Glyco_transf_41"/>
    <property type="match status" value="2"/>
</dbReference>
<organism evidence="11 12">
    <name type="scientific">Planoprotostelium fungivorum</name>
    <dbReference type="NCBI Taxonomy" id="1890364"/>
    <lineage>
        <taxon>Eukaryota</taxon>
        <taxon>Amoebozoa</taxon>
        <taxon>Evosea</taxon>
        <taxon>Variosea</taxon>
        <taxon>Cavosteliida</taxon>
        <taxon>Cavosteliaceae</taxon>
        <taxon>Planoprotostelium</taxon>
    </lineage>
</organism>
<keyword evidence="4 11" id="KW-0328">Glycosyltransferase</keyword>
<evidence type="ECO:0000256" key="4">
    <source>
        <dbReference type="ARBA" id="ARBA00022676"/>
    </source>
</evidence>
<reference evidence="11 12" key="1">
    <citation type="journal article" date="2018" name="Genome Biol. Evol.">
        <title>Multiple Roots of Fruiting Body Formation in Amoebozoa.</title>
        <authorList>
            <person name="Hillmann F."/>
            <person name="Forbes G."/>
            <person name="Novohradska S."/>
            <person name="Ferling I."/>
            <person name="Riege K."/>
            <person name="Groth M."/>
            <person name="Westermann M."/>
            <person name="Marz M."/>
            <person name="Spaller T."/>
            <person name="Winckler T."/>
            <person name="Schaap P."/>
            <person name="Glockner G."/>
        </authorList>
    </citation>
    <scope>NUCLEOTIDE SEQUENCE [LARGE SCALE GENOMIC DNA]</scope>
    <source>
        <strain evidence="11 12">Jena</strain>
    </source>
</reference>
<evidence type="ECO:0000256" key="8">
    <source>
        <dbReference type="PROSITE-ProRule" id="PRU00339"/>
    </source>
</evidence>
<dbReference type="Pfam" id="PF13174">
    <property type="entry name" value="TPR_6"/>
    <property type="match status" value="1"/>
</dbReference>
<evidence type="ECO:0000256" key="7">
    <source>
        <dbReference type="ARBA" id="ARBA00022803"/>
    </source>
</evidence>
<dbReference type="InterPro" id="IPR019734">
    <property type="entry name" value="TPR_rpt"/>
</dbReference>
<dbReference type="PANTHER" id="PTHR44835">
    <property type="entry name" value="UDP-N-ACETYLGLUCOSAMINE--PEPTIDE N-ACETYLGLUCOSAMINYLTRANSFERASE SPINDLY-RELATED"/>
    <property type="match status" value="1"/>
</dbReference>
<evidence type="ECO:0000256" key="9">
    <source>
        <dbReference type="SAM" id="MobiDB-lite"/>
    </source>
</evidence>
<dbReference type="Pfam" id="PF13181">
    <property type="entry name" value="TPR_8"/>
    <property type="match status" value="3"/>
</dbReference>
<protein>
    <recommendedName>
        <fullName evidence="3">protein O-GlcNAc transferase</fullName>
        <ecNumber evidence="3">2.4.1.255</ecNumber>
    </recommendedName>
</protein>
<comment type="caution">
    <text evidence="11">The sequence shown here is derived from an EMBL/GenBank/DDBJ whole genome shotgun (WGS) entry which is preliminary data.</text>
</comment>
<evidence type="ECO:0000256" key="2">
    <source>
        <dbReference type="ARBA" id="ARBA00005386"/>
    </source>
</evidence>
<gene>
    <name evidence="11" type="ORF">PROFUN_01194</name>
</gene>
<feature type="repeat" description="TPR" evidence="8">
    <location>
        <begin position="407"/>
        <end position="440"/>
    </location>
</feature>
<comment type="similarity">
    <text evidence="2">Belongs to the glycosyltransferase 41 family. O-GlcNAc transferase subfamily.</text>
</comment>
<evidence type="ECO:0000256" key="6">
    <source>
        <dbReference type="ARBA" id="ARBA00022737"/>
    </source>
</evidence>
<dbReference type="Gene3D" id="1.25.40.10">
    <property type="entry name" value="Tetratricopeptide repeat domain"/>
    <property type="match status" value="4"/>
</dbReference>
<keyword evidence="6" id="KW-0677">Repeat</keyword>
<comment type="pathway">
    <text evidence="1">Protein modification; protein glycosylation.</text>
</comment>
<feature type="repeat" description="TPR" evidence="8">
    <location>
        <begin position="339"/>
        <end position="372"/>
    </location>
</feature>
<evidence type="ECO:0000313" key="12">
    <source>
        <dbReference type="Proteomes" id="UP000241769"/>
    </source>
</evidence>
<evidence type="ECO:0000256" key="1">
    <source>
        <dbReference type="ARBA" id="ARBA00004922"/>
    </source>
</evidence>
<dbReference type="Pfam" id="PF07719">
    <property type="entry name" value="TPR_2"/>
    <property type="match status" value="1"/>
</dbReference>
<dbReference type="Proteomes" id="UP000241769">
    <property type="component" value="Unassembled WGS sequence"/>
</dbReference>
<keyword evidence="12" id="KW-1185">Reference proteome</keyword>
<feature type="repeat" description="TPR" evidence="8">
    <location>
        <begin position="196"/>
        <end position="229"/>
    </location>
</feature>
<evidence type="ECO:0000313" key="11">
    <source>
        <dbReference type="EMBL" id="PRP81687.1"/>
    </source>
</evidence>
<evidence type="ECO:0000256" key="5">
    <source>
        <dbReference type="ARBA" id="ARBA00022679"/>
    </source>
</evidence>
<feature type="repeat" description="TPR" evidence="8">
    <location>
        <begin position="305"/>
        <end position="338"/>
    </location>
</feature>
<sequence>MLLHHLSKETDQRRTSRHCIRQTPSGEYSRRTREQVFDVVMQVGITSDRLKLAQLLLSGGRNEEALTIYEKIISTDPLCIDAITGRGGCLWNLGKKNEAVQCYMTVLTNDPDHVIALYGLALAHYDCRQFIQMITLLERAHHCLYKLPADSDYRNKITLLYVQAITDYGTQLKMEGNREAAISHYTKAIQLYPNHAPTFYNSGVLCSDMGRLDEALTYYNRAIMIDPYCAEAHCNIGFVEKSRGNNLAAIEHYARAIRVRPNYDIALHNMAVAMSDLGTEMKNRGDVKGGISKYKEAIHYDVRYSPAYYNLGVAYTQLGKSNKAKHMYELAISFNPTYAEAHNNLGVLYERKGNVEKALQCYRVAVSSNPQFIQPLNNIGVIFTAQGKVDEAIVNLMAVIEAKPEYSETYNNLGVLYRDLGDIPQSISNYDKCLQVNPSAPNAAQNRLLSMNYSDTLTVEEVQRAHFHWGSTVCPKLPPRPNRRVVDGRAIRVGYISPDFFTHSVSYFIESLLSNHNNKECTAVCYSNAHIEDARTIELRKMVKEWRNVNGISAQEVCKMIVDDDIDVLVELAGHTAGNRMDVINLRPCAIQMTYLGYPNTTGHPCMDYRMTDEVCDPHHTTQKFSEKLLRIPGTPHLHNGYVTFGSFNNLAKITDSVISLWSKVLIAVPHSRLVVKCKPFVSQSVRARFLARFAVHGIDPFRIDMMGLTSLTEDHLRSYRLMDVSLDTFPYAGTTTTCEALYMGVPVLTLTGKTHAQNVSASILKAVGCDRFICDTDISFVEAAKSICEDLVDLQRVRASLRAQMQSSPLCDAPNFTRKVEEMYRKICTEEAEEDERITLQRDTKGSTTGAL</sequence>
<feature type="repeat" description="TPR" evidence="8">
    <location>
        <begin position="162"/>
        <end position="195"/>
    </location>
</feature>
<dbReference type="GO" id="GO:0097363">
    <property type="term" value="F:protein O-acetylglucosaminyltransferase activity"/>
    <property type="evidence" value="ECO:0007669"/>
    <property type="project" value="UniProtKB-EC"/>
</dbReference>
<accession>A0A2P6NCK7</accession>
<feature type="domain" description="O-GlcNAc transferase C-terminal" evidence="10">
    <location>
        <begin position="484"/>
        <end position="635"/>
    </location>
</feature>
<dbReference type="PROSITE" id="PS50005">
    <property type="entry name" value="TPR"/>
    <property type="match status" value="6"/>
</dbReference>
<proteinExistence type="inferred from homology"/>
<evidence type="ECO:0000256" key="3">
    <source>
        <dbReference type="ARBA" id="ARBA00011970"/>
    </source>
</evidence>
<keyword evidence="5 11" id="KW-0808">Transferase</keyword>
<dbReference type="PROSITE" id="PS50293">
    <property type="entry name" value="TPR_REGION"/>
    <property type="match status" value="3"/>
</dbReference>
<dbReference type="STRING" id="1890364.A0A2P6NCK7"/>